<dbReference type="NCBIfam" id="TIGR00369">
    <property type="entry name" value="unchar_dom_1"/>
    <property type="match status" value="1"/>
</dbReference>
<dbReference type="PANTHER" id="PTHR43240">
    <property type="entry name" value="1,4-DIHYDROXY-2-NAPHTHOYL-COA THIOESTERASE 1"/>
    <property type="match status" value="1"/>
</dbReference>
<organism evidence="3">
    <name type="scientific">freshwater metagenome</name>
    <dbReference type="NCBI Taxonomy" id="449393"/>
    <lineage>
        <taxon>unclassified sequences</taxon>
        <taxon>metagenomes</taxon>
        <taxon>ecological metagenomes</taxon>
    </lineage>
</organism>
<evidence type="ECO:0000313" key="3">
    <source>
        <dbReference type="EMBL" id="CAB4875486.1"/>
    </source>
</evidence>
<dbReference type="GO" id="GO:0061522">
    <property type="term" value="F:1,4-dihydroxy-2-naphthoyl-CoA thioesterase activity"/>
    <property type="evidence" value="ECO:0007669"/>
    <property type="project" value="TreeGrafter"/>
</dbReference>
<reference evidence="3" key="1">
    <citation type="submission" date="2020-05" db="EMBL/GenBank/DDBJ databases">
        <authorList>
            <person name="Chiriac C."/>
            <person name="Salcher M."/>
            <person name="Ghai R."/>
            <person name="Kavagutti S V."/>
        </authorList>
    </citation>
    <scope>NUCLEOTIDE SEQUENCE</scope>
</reference>
<dbReference type="EMBL" id="CAFBLU010000014">
    <property type="protein sequence ID" value="CAB4875486.1"/>
    <property type="molecule type" value="Genomic_DNA"/>
</dbReference>
<keyword evidence="1" id="KW-0378">Hydrolase</keyword>
<dbReference type="SUPFAM" id="SSF54637">
    <property type="entry name" value="Thioesterase/thiol ester dehydrase-isomerase"/>
    <property type="match status" value="1"/>
</dbReference>
<gene>
    <name evidence="3" type="ORF">UFOPK3444_00987</name>
</gene>
<dbReference type="Pfam" id="PF03061">
    <property type="entry name" value="4HBT"/>
    <property type="match status" value="1"/>
</dbReference>
<proteinExistence type="predicted"/>
<dbReference type="PANTHER" id="PTHR43240:SF5">
    <property type="entry name" value="1,4-DIHYDROXY-2-NAPHTHOYL-COA THIOESTERASE 1"/>
    <property type="match status" value="1"/>
</dbReference>
<dbReference type="CDD" id="cd03443">
    <property type="entry name" value="PaaI_thioesterase"/>
    <property type="match status" value="1"/>
</dbReference>
<dbReference type="InterPro" id="IPR029069">
    <property type="entry name" value="HotDog_dom_sf"/>
</dbReference>
<evidence type="ECO:0000256" key="1">
    <source>
        <dbReference type="ARBA" id="ARBA00022801"/>
    </source>
</evidence>
<dbReference type="Gene3D" id="3.10.129.10">
    <property type="entry name" value="Hotdog Thioesterase"/>
    <property type="match status" value="1"/>
</dbReference>
<name>A0A6J7DXW2_9ZZZZ</name>
<evidence type="ECO:0000259" key="2">
    <source>
        <dbReference type="Pfam" id="PF03061"/>
    </source>
</evidence>
<dbReference type="InterPro" id="IPR006683">
    <property type="entry name" value="Thioestr_dom"/>
</dbReference>
<sequence>MTTADSNTGSDSTPEIPEEHFDATLGLEVLGATPELVTARVPVEQKIRQPFGIVHGGVYCSIAEAVASIGTWLGVRDDGKIAMGLANQTSFLRPISSGFIHASATPCHTGRTTWVWDVEMKDDEGRLAAVSRMTIAVRELPTN</sequence>
<feature type="domain" description="Thioesterase" evidence="2">
    <location>
        <begin position="51"/>
        <end position="128"/>
    </location>
</feature>
<dbReference type="AlphaFoldDB" id="A0A6J7DXW2"/>
<accession>A0A6J7DXW2</accession>
<protein>
    <submittedName>
        <fullName evidence="3">Unannotated protein</fullName>
    </submittedName>
</protein>
<dbReference type="GO" id="GO:0005829">
    <property type="term" value="C:cytosol"/>
    <property type="evidence" value="ECO:0007669"/>
    <property type="project" value="TreeGrafter"/>
</dbReference>
<dbReference type="InterPro" id="IPR003736">
    <property type="entry name" value="PAAI_dom"/>
</dbReference>